<name>A0A3B0WAG8_9ZZZZ</name>
<feature type="transmembrane region" description="Helical" evidence="2">
    <location>
        <begin position="33"/>
        <end position="57"/>
    </location>
</feature>
<gene>
    <name evidence="4" type="ORF">MNBD_GAMMA03-412</name>
</gene>
<feature type="domain" description="SPOR" evidence="3">
    <location>
        <begin position="149"/>
        <end position="229"/>
    </location>
</feature>
<dbReference type="PROSITE" id="PS51724">
    <property type="entry name" value="SPOR"/>
    <property type="match status" value="1"/>
</dbReference>
<dbReference type="Pfam" id="PF05036">
    <property type="entry name" value="SPOR"/>
    <property type="match status" value="1"/>
</dbReference>
<accession>A0A3B0WAG8</accession>
<evidence type="ECO:0000259" key="3">
    <source>
        <dbReference type="PROSITE" id="PS51724"/>
    </source>
</evidence>
<reference evidence="4" key="1">
    <citation type="submission" date="2018-06" db="EMBL/GenBank/DDBJ databases">
        <authorList>
            <person name="Zhirakovskaya E."/>
        </authorList>
    </citation>
    <scope>NUCLEOTIDE SEQUENCE</scope>
</reference>
<dbReference type="EMBL" id="UOFC01000191">
    <property type="protein sequence ID" value="VAW48212.1"/>
    <property type="molecule type" value="Genomic_DNA"/>
</dbReference>
<feature type="region of interest" description="Disordered" evidence="1">
    <location>
        <begin position="79"/>
        <end position="102"/>
    </location>
</feature>
<keyword evidence="2" id="KW-1133">Transmembrane helix</keyword>
<proteinExistence type="predicted"/>
<dbReference type="Gene3D" id="3.30.70.1070">
    <property type="entry name" value="Sporulation related repeat"/>
    <property type="match status" value="1"/>
</dbReference>
<dbReference type="InterPro" id="IPR007730">
    <property type="entry name" value="SPOR-like_dom"/>
</dbReference>
<evidence type="ECO:0000313" key="4">
    <source>
        <dbReference type="EMBL" id="VAW48212.1"/>
    </source>
</evidence>
<dbReference type="SUPFAM" id="SSF110997">
    <property type="entry name" value="Sporulation related repeat"/>
    <property type="match status" value="1"/>
</dbReference>
<organism evidence="4">
    <name type="scientific">hydrothermal vent metagenome</name>
    <dbReference type="NCBI Taxonomy" id="652676"/>
    <lineage>
        <taxon>unclassified sequences</taxon>
        <taxon>metagenomes</taxon>
        <taxon>ecological metagenomes</taxon>
    </lineage>
</organism>
<dbReference type="GO" id="GO:0042834">
    <property type="term" value="F:peptidoglycan binding"/>
    <property type="evidence" value="ECO:0007669"/>
    <property type="project" value="InterPro"/>
</dbReference>
<sequence length="229" mass="25969">MARDYRHGHRHKQAFQRKSQREEAPTRGQRSGAIVWGAGILVSIVLLVGFFVVNHFISQGAKSSSFELKNIFQSTESVQKKTDVSTEQESKLTPEPKPELKSSKVMVNEVVIPEDGDEKSVKYSAQNHYSFYQGLSQTEVVVEAELISVALSQPYYIQAGSFGSEKLAKQEQKRLKKHGQQLTVSGLTRDGRTYYRLRVGPFSDRLRMNKRRNELRKLGVDTLLIKAPK</sequence>
<feature type="compositionally biased region" description="Basic residues" evidence="1">
    <location>
        <begin position="1"/>
        <end position="15"/>
    </location>
</feature>
<keyword evidence="2" id="KW-0472">Membrane</keyword>
<dbReference type="InterPro" id="IPR036680">
    <property type="entry name" value="SPOR-like_sf"/>
</dbReference>
<keyword evidence="2" id="KW-0812">Transmembrane</keyword>
<protein>
    <recommendedName>
        <fullName evidence="3">SPOR domain-containing protein</fullName>
    </recommendedName>
</protein>
<evidence type="ECO:0000256" key="1">
    <source>
        <dbReference type="SAM" id="MobiDB-lite"/>
    </source>
</evidence>
<dbReference type="AlphaFoldDB" id="A0A3B0WAG8"/>
<feature type="region of interest" description="Disordered" evidence="1">
    <location>
        <begin position="1"/>
        <end position="29"/>
    </location>
</feature>
<evidence type="ECO:0000256" key="2">
    <source>
        <dbReference type="SAM" id="Phobius"/>
    </source>
</evidence>